<dbReference type="AlphaFoldDB" id="W7I862"/>
<evidence type="ECO:0000313" key="2">
    <source>
        <dbReference type="EMBL" id="EWC48458.1"/>
    </source>
</evidence>
<proteinExistence type="predicted"/>
<dbReference type="EMBL" id="KI966390">
    <property type="protein sequence ID" value="EWC48458.1"/>
    <property type="molecule type" value="Genomic_DNA"/>
</dbReference>
<feature type="region of interest" description="Disordered" evidence="1">
    <location>
        <begin position="201"/>
        <end position="225"/>
    </location>
</feature>
<feature type="compositionally biased region" description="Acidic residues" evidence="1">
    <location>
        <begin position="105"/>
        <end position="118"/>
    </location>
</feature>
<sequence>MIHGSGRQTGWVEDIDDGPETDLRALEARAMDAMANVFRMQSEAEYRERQEAIRQTAKARATALQSDNKPRKRKAKRQAELLDDPSSSELDPDSDFDPEEHPQENDSDYDSDYDEANESESPSSDDSILPPSKRTKTRYRISKYTAKPRTELEALDKCGLIDRLSELQGFVDGNKSKISRRQLLNTVLQLEDHLHQVKNSVEDKVDTEDSSDTASPYLPRDGADSGALRGVVGLYAKSDKDAPTEPAPARPNVQKPIGNNIFKGIIQRFFPTKTPQKDSPHTSPIAKDFELPPDETRNFTLKKWTMEDYQRETNGRLPFIDPEAKRALQYTKTKSKEDYEKFLKYAKGEEWNPDDLALLTIDTLPCNGRKAKPTHGGPQSAAYYQRYTNNLFASIAKWVQKYLVPDDDTVAININDPEVIDSVRGAVRKLDYFLIQDFIPKLSPEGKPLELPSEPSRFKRQVFFQYIFYSILNDTIWRNWLYGFDDSVTDAVLKQGGLTRRDKNTEIGHQVRGRWFVDNIRRKPTNMNARSLNDRVNITTTLRQTFVPLLKFKDRTRRAGDRRMPTSAERELSLIVADAQALQFMFQSEYMVHLMIFDEPDTPFNDQWMINAADRGAMREIDAAPVPGRPGKMTSLDRIAVAYQPALFIDTETLIQERAVVM</sequence>
<dbReference type="OrthoDB" id="5348835at2759"/>
<reference evidence="2 3" key="1">
    <citation type="submission" date="2013-05" db="EMBL/GenBank/DDBJ databases">
        <title>Drechslerella stenobrocha genome reveals carnivorous origination and mechanical trapping mechanism of predatory fungi.</title>
        <authorList>
            <person name="Liu X."/>
            <person name="Zhang W."/>
            <person name="Liu K."/>
        </authorList>
    </citation>
    <scope>NUCLEOTIDE SEQUENCE [LARGE SCALE GENOMIC DNA]</scope>
    <source>
        <strain evidence="2 3">248</strain>
    </source>
</reference>
<keyword evidence="3" id="KW-1185">Reference proteome</keyword>
<dbReference type="Proteomes" id="UP000024837">
    <property type="component" value="Unassembled WGS sequence"/>
</dbReference>
<feature type="region of interest" description="Disordered" evidence="1">
    <location>
        <begin position="238"/>
        <end position="257"/>
    </location>
</feature>
<protein>
    <submittedName>
        <fullName evidence="2">Uncharacterized protein</fullName>
    </submittedName>
</protein>
<feature type="region of interest" description="Disordered" evidence="1">
    <location>
        <begin position="272"/>
        <end position="292"/>
    </location>
</feature>
<evidence type="ECO:0000313" key="3">
    <source>
        <dbReference type="Proteomes" id="UP000024837"/>
    </source>
</evidence>
<organism evidence="2 3">
    <name type="scientific">Drechslerella stenobrocha 248</name>
    <dbReference type="NCBI Taxonomy" id="1043628"/>
    <lineage>
        <taxon>Eukaryota</taxon>
        <taxon>Fungi</taxon>
        <taxon>Dikarya</taxon>
        <taxon>Ascomycota</taxon>
        <taxon>Pezizomycotina</taxon>
        <taxon>Orbiliomycetes</taxon>
        <taxon>Orbiliales</taxon>
        <taxon>Orbiliaceae</taxon>
        <taxon>Drechslerella</taxon>
    </lineage>
</organism>
<dbReference type="HOGENOM" id="CLU_414478_0_0_1"/>
<accession>W7I862</accession>
<feature type="compositionally biased region" description="Low complexity" evidence="1">
    <location>
        <begin position="119"/>
        <end position="132"/>
    </location>
</feature>
<evidence type="ECO:0000256" key="1">
    <source>
        <dbReference type="SAM" id="MobiDB-lite"/>
    </source>
</evidence>
<name>W7I862_9PEZI</name>
<feature type="region of interest" description="Disordered" evidence="1">
    <location>
        <begin position="44"/>
        <end position="139"/>
    </location>
</feature>
<gene>
    <name evidence="2" type="ORF">DRE_02227</name>
</gene>